<evidence type="ECO:0000259" key="4">
    <source>
        <dbReference type="PROSITE" id="PS50995"/>
    </source>
</evidence>
<dbReference type="RefSeq" id="WP_169420165.1">
    <property type="nucleotide sequence ID" value="NZ_JABBFX010000002.1"/>
</dbReference>
<dbReference type="PANTHER" id="PTHR33164">
    <property type="entry name" value="TRANSCRIPTIONAL REGULATOR, MARR FAMILY"/>
    <property type="match status" value="1"/>
</dbReference>
<feature type="domain" description="HTH marR-type" evidence="4">
    <location>
        <begin position="14"/>
        <end position="146"/>
    </location>
</feature>
<keyword evidence="3" id="KW-0804">Transcription</keyword>
<dbReference type="SMART" id="SM00347">
    <property type="entry name" value="HTH_MARR"/>
    <property type="match status" value="1"/>
</dbReference>
<dbReference type="InterPro" id="IPR023187">
    <property type="entry name" value="Tscrpt_reg_MarR-type_CS"/>
</dbReference>
<reference evidence="5 6" key="1">
    <citation type="submission" date="2020-04" db="EMBL/GenBank/DDBJ databases">
        <title>Ramlibacter sp. G-1-2-2 isolated from soil.</title>
        <authorList>
            <person name="Dahal R.H."/>
        </authorList>
    </citation>
    <scope>NUCLEOTIDE SEQUENCE [LARGE SCALE GENOMIC DNA]</scope>
    <source>
        <strain evidence="5 6">G-1-2-2</strain>
    </source>
</reference>
<keyword evidence="2" id="KW-0238">DNA-binding</keyword>
<dbReference type="GO" id="GO:0006950">
    <property type="term" value="P:response to stress"/>
    <property type="evidence" value="ECO:0007669"/>
    <property type="project" value="TreeGrafter"/>
</dbReference>
<dbReference type="InterPro" id="IPR036388">
    <property type="entry name" value="WH-like_DNA-bd_sf"/>
</dbReference>
<evidence type="ECO:0000313" key="5">
    <source>
        <dbReference type="EMBL" id="NML45855.1"/>
    </source>
</evidence>
<dbReference type="PRINTS" id="PR00598">
    <property type="entry name" value="HTHMARR"/>
</dbReference>
<dbReference type="Pfam" id="PF01047">
    <property type="entry name" value="MarR"/>
    <property type="match status" value="1"/>
</dbReference>
<evidence type="ECO:0000256" key="2">
    <source>
        <dbReference type="ARBA" id="ARBA00023125"/>
    </source>
</evidence>
<dbReference type="InterPro" id="IPR000835">
    <property type="entry name" value="HTH_MarR-typ"/>
</dbReference>
<dbReference type="Gene3D" id="1.10.10.10">
    <property type="entry name" value="Winged helix-like DNA-binding domain superfamily/Winged helix DNA-binding domain"/>
    <property type="match status" value="1"/>
</dbReference>
<accession>A0A848H4Y1</accession>
<evidence type="ECO:0000256" key="3">
    <source>
        <dbReference type="ARBA" id="ARBA00023163"/>
    </source>
</evidence>
<comment type="caution">
    <text evidence="5">The sequence shown here is derived from an EMBL/GenBank/DDBJ whole genome shotgun (WGS) entry which is preliminary data.</text>
</comment>
<dbReference type="SUPFAM" id="SSF46785">
    <property type="entry name" value="Winged helix' DNA-binding domain"/>
    <property type="match status" value="1"/>
</dbReference>
<dbReference type="InterPro" id="IPR036390">
    <property type="entry name" value="WH_DNA-bd_sf"/>
</dbReference>
<dbReference type="GO" id="GO:0003677">
    <property type="term" value="F:DNA binding"/>
    <property type="evidence" value="ECO:0007669"/>
    <property type="project" value="UniProtKB-KW"/>
</dbReference>
<dbReference type="PROSITE" id="PS01117">
    <property type="entry name" value="HTH_MARR_1"/>
    <property type="match status" value="1"/>
</dbReference>
<name>A0A848H4Y1_9BURK</name>
<keyword evidence="1" id="KW-0805">Transcription regulation</keyword>
<gene>
    <name evidence="5" type="ORF">HHL11_19055</name>
</gene>
<dbReference type="Proteomes" id="UP000541185">
    <property type="component" value="Unassembled WGS sequence"/>
</dbReference>
<evidence type="ECO:0000313" key="6">
    <source>
        <dbReference type="Proteomes" id="UP000541185"/>
    </source>
</evidence>
<dbReference type="PROSITE" id="PS50995">
    <property type="entry name" value="HTH_MARR_2"/>
    <property type="match status" value="1"/>
</dbReference>
<proteinExistence type="predicted"/>
<keyword evidence="6" id="KW-1185">Reference proteome</keyword>
<dbReference type="PANTHER" id="PTHR33164:SF64">
    <property type="entry name" value="TRANSCRIPTIONAL REGULATOR SLYA"/>
    <property type="match status" value="1"/>
</dbReference>
<sequence length="162" mass="17709">MNKPGKGNGPTFVDDYLPALLAQASHLISGEFHRIVTAKGCTVSDWRVMASLEGAEPMSIGALARLTVLKQPTLTRVVDRMEGRGYVKRIAHESDRRMTLIAITPSGDKLVTGLIALAKEHEHRVLEPFGLARSNELKKTLKQMIELHADLAQEAAAGDEDE</sequence>
<dbReference type="EMBL" id="JABBFX010000002">
    <property type="protein sequence ID" value="NML45855.1"/>
    <property type="molecule type" value="Genomic_DNA"/>
</dbReference>
<dbReference type="AlphaFoldDB" id="A0A848H4Y1"/>
<dbReference type="GO" id="GO:0003700">
    <property type="term" value="F:DNA-binding transcription factor activity"/>
    <property type="evidence" value="ECO:0007669"/>
    <property type="project" value="InterPro"/>
</dbReference>
<organism evidence="5 6">
    <name type="scientific">Ramlibacter agri</name>
    <dbReference type="NCBI Taxonomy" id="2728837"/>
    <lineage>
        <taxon>Bacteria</taxon>
        <taxon>Pseudomonadati</taxon>
        <taxon>Pseudomonadota</taxon>
        <taxon>Betaproteobacteria</taxon>
        <taxon>Burkholderiales</taxon>
        <taxon>Comamonadaceae</taxon>
        <taxon>Ramlibacter</taxon>
    </lineage>
</organism>
<dbReference type="InterPro" id="IPR039422">
    <property type="entry name" value="MarR/SlyA-like"/>
</dbReference>
<protein>
    <submittedName>
        <fullName evidence="5">MarR family transcriptional regulator</fullName>
    </submittedName>
</protein>
<evidence type="ECO:0000256" key="1">
    <source>
        <dbReference type="ARBA" id="ARBA00023015"/>
    </source>
</evidence>